<accession>U2TJ20</accession>
<sequence>MWRVDGPFFEDAWFALVPTQPAVDFCAYVKTLRMDDVLWDILGMSSNSDERMSLRATGAFTAGGYSTVDRETVRLESPDEAALPGLAASVADRALSATEAFLGSIGFDEDELYRRILEQGVGLTGCIASICLGDLRGAMGIAKGYREKFPDKYDGFSFRIGERSDVELVIDWCERRLAGRGEGA</sequence>
<evidence type="ECO:0000313" key="2">
    <source>
        <dbReference type="Proteomes" id="UP000016638"/>
    </source>
</evidence>
<evidence type="ECO:0000313" key="1">
    <source>
        <dbReference type="EMBL" id="ERL06198.1"/>
    </source>
</evidence>
<keyword evidence="2" id="KW-1185">Reference proteome</keyword>
<dbReference type="EMBL" id="AWEZ01000069">
    <property type="protein sequence ID" value="ERL06198.1"/>
    <property type="molecule type" value="Genomic_DNA"/>
</dbReference>
<comment type="caution">
    <text evidence="1">The sequence shown here is derived from an EMBL/GenBank/DDBJ whole genome shotgun (WGS) entry which is preliminary data.</text>
</comment>
<gene>
    <name evidence="1" type="ORF">HMPREF1316_0626</name>
</gene>
<protein>
    <submittedName>
        <fullName evidence="1">Uncharacterized protein</fullName>
    </submittedName>
</protein>
<organism evidence="1 2">
    <name type="scientific">Olsenella profusa F0195</name>
    <dbReference type="NCBI Taxonomy" id="1125712"/>
    <lineage>
        <taxon>Bacteria</taxon>
        <taxon>Bacillati</taxon>
        <taxon>Actinomycetota</taxon>
        <taxon>Coriobacteriia</taxon>
        <taxon>Coriobacteriales</taxon>
        <taxon>Atopobiaceae</taxon>
        <taxon>Olsenella</taxon>
    </lineage>
</organism>
<dbReference type="AlphaFoldDB" id="U2TJ20"/>
<proteinExistence type="predicted"/>
<name>U2TJ20_9ACTN</name>
<reference evidence="1 2" key="1">
    <citation type="submission" date="2013-08" db="EMBL/GenBank/DDBJ databases">
        <authorList>
            <person name="Durkin A.S."/>
            <person name="Haft D.R."/>
            <person name="McCorrison J."/>
            <person name="Torralba M."/>
            <person name="Gillis M."/>
            <person name="Haft D.H."/>
            <person name="Methe B."/>
            <person name="Sutton G."/>
            <person name="Nelson K.E."/>
        </authorList>
    </citation>
    <scope>NUCLEOTIDE SEQUENCE [LARGE SCALE GENOMIC DNA]</scope>
    <source>
        <strain evidence="1 2">F0195</strain>
    </source>
</reference>
<dbReference type="Proteomes" id="UP000016638">
    <property type="component" value="Unassembled WGS sequence"/>
</dbReference>
<dbReference type="PATRIC" id="fig|1125712.3.peg.2285"/>